<sequence length="50" mass="5991">MADSAEKNLLLQQPQTESEEENNLYLWPRSKVWMQVRKRAFKAQQLKSQI</sequence>
<evidence type="ECO:0000256" key="1">
    <source>
        <dbReference type="SAM" id="MobiDB-lite"/>
    </source>
</evidence>
<proteinExistence type="predicted"/>
<dbReference type="Proteomes" id="UP000003174">
    <property type="component" value="Unassembled WGS sequence"/>
</dbReference>
<evidence type="ECO:0000313" key="3">
    <source>
        <dbReference type="Proteomes" id="UP000003174"/>
    </source>
</evidence>
<feature type="region of interest" description="Disordered" evidence="1">
    <location>
        <begin position="1"/>
        <end position="21"/>
    </location>
</feature>
<evidence type="ECO:0000313" key="2">
    <source>
        <dbReference type="EMBL" id="EEG38005.1"/>
    </source>
</evidence>
<gene>
    <name evidence="2" type="ORF">EUBHAL_00109</name>
</gene>
<dbReference type="AlphaFoldDB" id="C0ERU9"/>
<name>C0ERU9_9FIRM</name>
<protein>
    <submittedName>
        <fullName evidence="2">Uncharacterized protein</fullName>
    </submittedName>
</protein>
<reference evidence="2 3" key="2">
    <citation type="submission" date="2009-02" db="EMBL/GenBank/DDBJ databases">
        <title>Draft genome sequence of Eubacterium hallii (DSM 3353).</title>
        <authorList>
            <person name="Sudarsanam P."/>
            <person name="Ley R."/>
            <person name="Guruge J."/>
            <person name="Turnbaugh P.J."/>
            <person name="Mahowald M."/>
            <person name="Liep D."/>
            <person name="Gordon J."/>
        </authorList>
    </citation>
    <scope>NUCLEOTIDE SEQUENCE [LARGE SCALE GENOMIC DNA]</scope>
    <source>
        <strain evidence="2 3">DSM 3353</strain>
    </source>
</reference>
<accession>C0ERU9</accession>
<organism evidence="2 3">
    <name type="scientific">Anaerobutyricum hallii DSM 3353</name>
    <dbReference type="NCBI Taxonomy" id="411469"/>
    <lineage>
        <taxon>Bacteria</taxon>
        <taxon>Bacillati</taxon>
        <taxon>Bacillota</taxon>
        <taxon>Clostridia</taxon>
        <taxon>Lachnospirales</taxon>
        <taxon>Lachnospiraceae</taxon>
        <taxon>Anaerobutyricum</taxon>
    </lineage>
</organism>
<comment type="caution">
    <text evidence="2">The sequence shown here is derived from an EMBL/GenBank/DDBJ whole genome shotgun (WGS) entry which is preliminary data.</text>
</comment>
<dbReference type="EMBL" id="ACEP01000008">
    <property type="protein sequence ID" value="EEG38005.1"/>
    <property type="molecule type" value="Genomic_DNA"/>
</dbReference>
<reference evidence="2 3" key="1">
    <citation type="submission" date="2009-01" db="EMBL/GenBank/DDBJ databases">
        <authorList>
            <person name="Fulton L."/>
            <person name="Clifton S."/>
            <person name="Fulton B."/>
            <person name="Xu J."/>
            <person name="Minx P."/>
            <person name="Pepin K.H."/>
            <person name="Johnson M."/>
            <person name="Bhonagiri V."/>
            <person name="Nash W.E."/>
            <person name="Mardis E.R."/>
            <person name="Wilson R.K."/>
        </authorList>
    </citation>
    <scope>NUCLEOTIDE SEQUENCE [LARGE SCALE GENOMIC DNA]</scope>
    <source>
        <strain evidence="2 3">DSM 3353</strain>
    </source>
</reference>